<organism evidence="1">
    <name type="scientific">Candidatus Thiocaldithrix dubininis</name>
    <dbReference type="NCBI Taxonomy" id="3080823"/>
    <lineage>
        <taxon>Bacteria</taxon>
        <taxon>Pseudomonadati</taxon>
        <taxon>Pseudomonadota</taxon>
        <taxon>Gammaproteobacteria</taxon>
        <taxon>Thiotrichales</taxon>
        <taxon>Thiotrichaceae</taxon>
        <taxon>Candidatus Thiocaldithrix</taxon>
    </lineage>
</organism>
<accession>A0AA95H6Z6</accession>
<gene>
    <name evidence="1" type="ORF">QJT80_02520</name>
</gene>
<sequence length="243" mass="27197">MPNRVIKLNFELSLAVGLSALLLACNEGGQSQSSTIPTPPKPATEPSLPLIPIPTVITQPEVFYVLVSMPIEADVKRCYGSPTFLQFVEGVNGKKLKSFKQGDKVYFPTLLHAFQQAKLDPDYLPAIQALSEAHTQFYQQLPAYLQARSRSHQARTITLPPAVQQGLQTSQRLVQQSLQRLKQPKATHHVPKKALQQLESLHSELDSLSAGKVDGYGYDYDMVQQHFGYAFSYLLQWTKQGYR</sequence>
<dbReference type="PROSITE" id="PS51257">
    <property type="entry name" value="PROKAR_LIPOPROTEIN"/>
    <property type="match status" value="1"/>
</dbReference>
<dbReference type="EMBL" id="CP124755">
    <property type="protein sequence ID" value="WGZ91355.1"/>
    <property type="molecule type" value="Genomic_DNA"/>
</dbReference>
<reference evidence="1" key="1">
    <citation type="journal article" date="2023" name="Int. J. Mol. Sci.">
        <title>Metagenomics Revealed a New Genus 'Candidatus Thiocaldithrix dubininis' gen. nov., sp. nov. and a New Species 'Candidatus Thiothrix putei' sp. nov. in the Family Thiotrichaceae, Some Members of Which Have Traits of Both Na+- and H+-Motive Energetics.</title>
        <authorList>
            <person name="Ravin N.V."/>
            <person name="Muntyan M.S."/>
            <person name="Smolyakov D.D."/>
            <person name="Rudenko T.S."/>
            <person name="Beletsky A.V."/>
            <person name="Mardanov A.V."/>
            <person name="Grabovich M.Y."/>
        </authorList>
    </citation>
    <scope>NUCLEOTIDE SEQUENCE</scope>
    <source>
        <strain evidence="1">GKL-01</strain>
    </source>
</reference>
<dbReference type="Proteomes" id="UP001300672">
    <property type="component" value="Chromosome"/>
</dbReference>
<evidence type="ECO:0008006" key="2">
    <source>
        <dbReference type="Google" id="ProtNLM"/>
    </source>
</evidence>
<reference evidence="1" key="2">
    <citation type="submission" date="2023-04" db="EMBL/GenBank/DDBJ databases">
        <authorList>
            <person name="Beletskiy A.V."/>
            <person name="Mardanov A.V."/>
            <person name="Ravin N.V."/>
        </authorList>
    </citation>
    <scope>NUCLEOTIDE SEQUENCE</scope>
    <source>
        <strain evidence="1">GKL-01</strain>
    </source>
</reference>
<evidence type="ECO:0000313" key="1">
    <source>
        <dbReference type="EMBL" id="WGZ91355.1"/>
    </source>
</evidence>
<dbReference type="AlphaFoldDB" id="A0AA95H6Z6"/>
<name>A0AA95H6Z6_9GAMM</name>
<protein>
    <recommendedName>
        <fullName evidence="2">Lipoprotein</fullName>
    </recommendedName>
</protein>
<proteinExistence type="predicted"/>
<dbReference type="KEGG" id="tdu:QJT80_02520"/>